<dbReference type="GO" id="GO:0022857">
    <property type="term" value="F:transmembrane transporter activity"/>
    <property type="evidence" value="ECO:0007669"/>
    <property type="project" value="InterPro"/>
</dbReference>
<evidence type="ECO:0000256" key="6">
    <source>
        <dbReference type="SAM" id="Phobius"/>
    </source>
</evidence>
<feature type="transmembrane region" description="Helical" evidence="6">
    <location>
        <begin position="281"/>
        <end position="303"/>
    </location>
</feature>
<sequence>MEPPARQPLPGSLGAGSIVLMVVAAAAPLTVVAGSVPLGIGLGNGAAFPATFLGCFAILLFFAVGYCAMSRHVPNAGAFYAYVQHGLGQAPGLGAAFLALVTYTAVQLAVYGYLGASVDALVQHWGGPALPWWLWAGAALAAVAVLGYRHIELSSRVLGVLLTCEIGVVIVFDVVVAASGGASGLSTAFLQPGAVVSGSLGIGIMFAIASFIGFEATAVFRHEARDPERTVPRATYISLLLIAGFYTLSSWAVVSAWGDGEAIAQAQGDPGNMLVMTVSEYLGPVGAELTQVLLVTSLFAALLSFHNVLARYCHALGGTGALPAVCGRTHHRHGSPHAASLVQSASAAVLLIVFAAGGMDPVTQVFPWMAGSATVGVLSLMVLTCLAVLAFFRRSRADTRAWHTVIAPVLGLTGLLGCLVLTIVNFPTLISGSPGIAVVIGAVLLGSFAAGALLPTFRRSVPGPVPVRESL</sequence>
<dbReference type="PANTHER" id="PTHR42770:SF16">
    <property type="entry name" value="AMINO ACID PERMEASE"/>
    <property type="match status" value="1"/>
</dbReference>
<dbReference type="EMBL" id="SMKV01000010">
    <property type="protein sequence ID" value="TDC93503.1"/>
    <property type="molecule type" value="Genomic_DNA"/>
</dbReference>
<keyword evidence="2" id="KW-1003">Cell membrane</keyword>
<reference evidence="7 8" key="1">
    <citation type="submission" date="2019-03" db="EMBL/GenBank/DDBJ databases">
        <title>Draft genome sequences of novel Actinobacteria.</title>
        <authorList>
            <person name="Sahin N."/>
            <person name="Ay H."/>
            <person name="Saygin H."/>
        </authorList>
    </citation>
    <scope>NUCLEOTIDE SEQUENCE [LARGE SCALE GENOMIC DNA]</scope>
    <source>
        <strain evidence="7 8">16K404</strain>
    </source>
</reference>
<evidence type="ECO:0000256" key="3">
    <source>
        <dbReference type="ARBA" id="ARBA00022692"/>
    </source>
</evidence>
<accession>A0A4R4UXH7</accession>
<feature type="transmembrane region" description="Helical" evidence="6">
    <location>
        <begin position="46"/>
        <end position="69"/>
    </location>
</feature>
<dbReference type="InterPro" id="IPR050367">
    <property type="entry name" value="APC_superfamily"/>
</dbReference>
<evidence type="ECO:0000313" key="7">
    <source>
        <dbReference type="EMBL" id="TDC93503.1"/>
    </source>
</evidence>
<comment type="subcellular location">
    <subcellularLocation>
        <location evidence="1">Cell membrane</location>
        <topology evidence="1">Multi-pass membrane protein</topology>
    </subcellularLocation>
</comment>
<feature type="transmembrane region" description="Helical" evidence="6">
    <location>
        <begin position="338"/>
        <end position="359"/>
    </location>
</feature>
<evidence type="ECO:0000256" key="4">
    <source>
        <dbReference type="ARBA" id="ARBA00022989"/>
    </source>
</evidence>
<gene>
    <name evidence="7" type="ORF">E1161_10865</name>
</gene>
<keyword evidence="3 6" id="KW-0812">Transmembrane</keyword>
<keyword evidence="4 6" id="KW-1133">Transmembrane helix</keyword>
<feature type="transmembrane region" description="Helical" evidence="6">
    <location>
        <begin position="365"/>
        <end position="392"/>
    </location>
</feature>
<dbReference type="GO" id="GO:0005886">
    <property type="term" value="C:plasma membrane"/>
    <property type="evidence" value="ECO:0007669"/>
    <property type="project" value="UniProtKB-SubCell"/>
</dbReference>
<keyword evidence="5 6" id="KW-0472">Membrane</keyword>
<name>A0A4R4UXH7_9PSEU</name>
<dbReference type="AlphaFoldDB" id="A0A4R4UXH7"/>
<dbReference type="RefSeq" id="WP_132622232.1">
    <property type="nucleotide sequence ID" value="NZ_SMKV01000010.1"/>
</dbReference>
<dbReference type="PIRSF" id="PIRSF006060">
    <property type="entry name" value="AA_transporter"/>
    <property type="match status" value="1"/>
</dbReference>
<feature type="transmembrane region" description="Helical" evidence="6">
    <location>
        <begin position="12"/>
        <end position="40"/>
    </location>
</feature>
<feature type="transmembrane region" description="Helical" evidence="6">
    <location>
        <begin position="234"/>
        <end position="254"/>
    </location>
</feature>
<feature type="transmembrane region" description="Helical" evidence="6">
    <location>
        <begin position="160"/>
        <end position="182"/>
    </location>
</feature>
<feature type="transmembrane region" description="Helical" evidence="6">
    <location>
        <begin position="194"/>
        <end position="214"/>
    </location>
</feature>
<dbReference type="OrthoDB" id="137613at2"/>
<evidence type="ECO:0000256" key="5">
    <source>
        <dbReference type="ARBA" id="ARBA00023136"/>
    </source>
</evidence>
<feature type="transmembrane region" description="Helical" evidence="6">
    <location>
        <begin position="90"/>
        <end position="110"/>
    </location>
</feature>
<evidence type="ECO:0000256" key="2">
    <source>
        <dbReference type="ARBA" id="ARBA00022475"/>
    </source>
</evidence>
<feature type="transmembrane region" description="Helical" evidence="6">
    <location>
        <begin position="436"/>
        <end position="454"/>
    </location>
</feature>
<dbReference type="Proteomes" id="UP000294744">
    <property type="component" value="Unassembled WGS sequence"/>
</dbReference>
<comment type="caution">
    <text evidence="7">The sequence shown here is derived from an EMBL/GenBank/DDBJ whole genome shotgun (WGS) entry which is preliminary data.</text>
</comment>
<keyword evidence="8" id="KW-1185">Reference proteome</keyword>
<dbReference type="Pfam" id="PF13520">
    <property type="entry name" value="AA_permease_2"/>
    <property type="match status" value="1"/>
</dbReference>
<dbReference type="Gene3D" id="1.20.1740.10">
    <property type="entry name" value="Amino acid/polyamine transporter I"/>
    <property type="match status" value="1"/>
</dbReference>
<evidence type="ECO:0000256" key="1">
    <source>
        <dbReference type="ARBA" id="ARBA00004651"/>
    </source>
</evidence>
<evidence type="ECO:0000313" key="8">
    <source>
        <dbReference type="Proteomes" id="UP000294744"/>
    </source>
</evidence>
<feature type="transmembrane region" description="Helical" evidence="6">
    <location>
        <begin position="404"/>
        <end position="424"/>
    </location>
</feature>
<organism evidence="7 8">
    <name type="scientific">Saccharopolyspora aridisoli</name>
    <dbReference type="NCBI Taxonomy" id="2530385"/>
    <lineage>
        <taxon>Bacteria</taxon>
        <taxon>Bacillati</taxon>
        <taxon>Actinomycetota</taxon>
        <taxon>Actinomycetes</taxon>
        <taxon>Pseudonocardiales</taxon>
        <taxon>Pseudonocardiaceae</taxon>
        <taxon>Saccharopolyspora</taxon>
    </lineage>
</organism>
<protein>
    <submittedName>
        <fullName evidence="7">APC family permease</fullName>
    </submittedName>
</protein>
<dbReference type="InterPro" id="IPR002293">
    <property type="entry name" value="AA/rel_permease1"/>
</dbReference>
<proteinExistence type="predicted"/>
<feature type="transmembrane region" description="Helical" evidence="6">
    <location>
        <begin position="130"/>
        <end position="148"/>
    </location>
</feature>
<dbReference type="PANTHER" id="PTHR42770">
    <property type="entry name" value="AMINO ACID TRANSPORTER-RELATED"/>
    <property type="match status" value="1"/>
</dbReference>